<keyword evidence="3" id="KW-0808">Transferase</keyword>
<evidence type="ECO:0000313" key="6">
    <source>
        <dbReference type="Proteomes" id="UP001497493"/>
    </source>
</evidence>
<dbReference type="InterPro" id="IPR029044">
    <property type="entry name" value="Nucleotide-diphossugar_trans"/>
</dbReference>
<dbReference type="CDD" id="cd06439">
    <property type="entry name" value="CESA_like_1"/>
    <property type="match status" value="1"/>
</dbReference>
<protein>
    <submittedName>
        <fullName evidence="5">Histidine kinase</fullName>
    </submittedName>
</protein>
<proteinExistence type="inferred from homology"/>
<keyword evidence="4" id="KW-0472">Membrane</keyword>
<name>A0ABM9NJN5_9GAMM</name>
<keyword evidence="4" id="KW-0812">Transmembrane</keyword>
<keyword evidence="6" id="KW-1185">Reference proteome</keyword>
<comment type="similarity">
    <text evidence="1">Belongs to the glycosyltransferase 2 family.</text>
</comment>
<dbReference type="Proteomes" id="UP001497493">
    <property type="component" value="Chromosome"/>
</dbReference>
<keyword evidence="5" id="KW-0418">Kinase</keyword>
<feature type="transmembrane region" description="Helical" evidence="4">
    <location>
        <begin position="323"/>
        <end position="342"/>
    </location>
</feature>
<reference evidence="5 6" key="1">
    <citation type="submission" date="2024-04" db="EMBL/GenBank/DDBJ databases">
        <authorList>
            <person name="Cremers G."/>
        </authorList>
    </citation>
    <scope>NUCLEOTIDE SEQUENCE [LARGE SCALE GENOMIC DNA]</scope>
    <source>
        <strain evidence="5">MeCH1-AG</strain>
    </source>
</reference>
<evidence type="ECO:0000256" key="4">
    <source>
        <dbReference type="SAM" id="Phobius"/>
    </source>
</evidence>
<keyword evidence="4" id="KW-1133">Transmembrane helix</keyword>
<dbReference type="RefSeq" id="WP_348757410.1">
    <property type="nucleotide sequence ID" value="NZ_OZ026884.1"/>
</dbReference>
<dbReference type="GO" id="GO:0016301">
    <property type="term" value="F:kinase activity"/>
    <property type="evidence" value="ECO:0007669"/>
    <property type="project" value="UniProtKB-KW"/>
</dbReference>
<evidence type="ECO:0000256" key="2">
    <source>
        <dbReference type="ARBA" id="ARBA00022676"/>
    </source>
</evidence>
<dbReference type="Gene3D" id="3.90.550.10">
    <property type="entry name" value="Spore Coat Polysaccharide Biosynthesis Protein SpsA, Chain A"/>
    <property type="match status" value="1"/>
</dbReference>
<feature type="transmembrane region" description="Helical" evidence="4">
    <location>
        <begin position="294"/>
        <end position="316"/>
    </location>
</feature>
<sequence length="383" mass="42919">MVTSLWVAGVLLLLLSAHPFITYPLSLVLIRRFRRPEPLRLDTVPPPERFTVCVCAYNEERVIEAKIENLLALKEREPGLEILVYVDAATDRTAEILARYRDRIDVHVATERHGKTHGMNLLVAKASAPIVVFTDANVMLAPDALHHLRRYFTDPTVGCVCGNLTYTNPDASVTAASGARYWRLEQTIKQLEQATGSVMGADGSLFAIRRALHHPPPDHIIDDMYVSFRILCDGHRIVQADDVCAYEESVSSGREEFRRKIRIACQAFNVHRLLWPRLRRLDGLTLYKYLSHKLIRWFSIYFLVLAGLAFQAALLLDRQGALAVALAAGFALAVTLGCLWPIKPFAQLADILSALLGTGLGVWRALRGERFQTWTPAASIRKS</sequence>
<keyword evidence="2" id="KW-0328">Glycosyltransferase</keyword>
<gene>
    <name evidence="5" type="ORF">MECH1_V1_2073</name>
</gene>
<accession>A0ABM9NJN5</accession>
<dbReference type="PANTHER" id="PTHR43630">
    <property type="entry name" value="POLY-BETA-1,6-N-ACETYL-D-GLUCOSAMINE SYNTHASE"/>
    <property type="match status" value="1"/>
</dbReference>
<evidence type="ECO:0000256" key="3">
    <source>
        <dbReference type="ARBA" id="ARBA00022679"/>
    </source>
</evidence>
<evidence type="ECO:0000313" key="5">
    <source>
        <dbReference type="EMBL" id="CAL1240849.1"/>
    </source>
</evidence>
<organism evidence="5 6">
    <name type="scientific">Candidatus Methylocalor cossyra</name>
    <dbReference type="NCBI Taxonomy" id="3108543"/>
    <lineage>
        <taxon>Bacteria</taxon>
        <taxon>Pseudomonadati</taxon>
        <taxon>Pseudomonadota</taxon>
        <taxon>Gammaproteobacteria</taxon>
        <taxon>Methylococcales</taxon>
        <taxon>Methylococcaceae</taxon>
        <taxon>Candidatus Methylocalor</taxon>
    </lineage>
</organism>
<dbReference type="EMBL" id="OZ026884">
    <property type="protein sequence ID" value="CAL1240849.1"/>
    <property type="molecule type" value="Genomic_DNA"/>
</dbReference>
<dbReference type="PANTHER" id="PTHR43630:SF1">
    <property type="entry name" value="POLY-BETA-1,6-N-ACETYL-D-GLUCOSAMINE SYNTHASE"/>
    <property type="match status" value="1"/>
</dbReference>
<dbReference type="SUPFAM" id="SSF53448">
    <property type="entry name" value="Nucleotide-diphospho-sugar transferases"/>
    <property type="match status" value="1"/>
</dbReference>
<evidence type="ECO:0000256" key="1">
    <source>
        <dbReference type="ARBA" id="ARBA00006739"/>
    </source>
</evidence>
<dbReference type="Pfam" id="PF13641">
    <property type="entry name" value="Glyco_tranf_2_3"/>
    <property type="match status" value="1"/>
</dbReference>